<dbReference type="SUPFAM" id="SSF54695">
    <property type="entry name" value="POZ domain"/>
    <property type="match status" value="1"/>
</dbReference>
<dbReference type="PANTHER" id="PTHR47843:SF5">
    <property type="entry name" value="BTB_POZ DOMAIN PROTEIN"/>
    <property type="match status" value="1"/>
</dbReference>
<dbReference type="InterPro" id="IPR011333">
    <property type="entry name" value="SKP1/BTB/POZ_sf"/>
</dbReference>
<dbReference type="CDD" id="cd18186">
    <property type="entry name" value="BTB_POZ_ZBTB_KLHL-like"/>
    <property type="match status" value="1"/>
</dbReference>
<evidence type="ECO:0000313" key="2">
    <source>
        <dbReference type="EMBL" id="THZ12797.1"/>
    </source>
</evidence>
<dbReference type="Proteomes" id="UP000308005">
    <property type="component" value="Unassembled WGS sequence"/>
</dbReference>
<feature type="domain" description="BTB" evidence="1">
    <location>
        <begin position="76"/>
        <end position="144"/>
    </location>
</feature>
<proteinExistence type="predicted"/>
<dbReference type="PROSITE" id="PS50097">
    <property type="entry name" value="BTB"/>
    <property type="match status" value="1"/>
</dbReference>
<dbReference type="AlphaFoldDB" id="A0A4S9SP06"/>
<gene>
    <name evidence="2" type="ORF">D6C91_08256</name>
</gene>
<dbReference type="PANTHER" id="PTHR47843">
    <property type="entry name" value="BTB DOMAIN-CONTAINING PROTEIN-RELATED"/>
    <property type="match status" value="1"/>
</dbReference>
<reference evidence="2 3" key="1">
    <citation type="submission" date="2018-10" db="EMBL/GenBank/DDBJ databases">
        <title>Fifty Aureobasidium pullulans genomes reveal a recombining polyextremotolerant generalist.</title>
        <authorList>
            <person name="Gostincar C."/>
            <person name="Turk M."/>
            <person name="Zajc J."/>
            <person name="Gunde-Cimerman N."/>
        </authorList>
    </citation>
    <scope>NUCLEOTIDE SEQUENCE [LARGE SCALE GENOMIC DNA]</scope>
    <source>
        <strain evidence="2 3">EXF-3863</strain>
    </source>
</reference>
<evidence type="ECO:0000259" key="1">
    <source>
        <dbReference type="PROSITE" id="PS50097"/>
    </source>
</evidence>
<dbReference type="Gene3D" id="3.30.710.10">
    <property type="entry name" value="Potassium Channel Kv1.1, Chain A"/>
    <property type="match status" value="1"/>
</dbReference>
<dbReference type="SMART" id="SM00225">
    <property type="entry name" value="BTB"/>
    <property type="match status" value="1"/>
</dbReference>
<comment type="caution">
    <text evidence="2">The sequence shown here is derived from an EMBL/GenBank/DDBJ whole genome shotgun (WGS) entry which is preliminary data.</text>
</comment>
<dbReference type="Pfam" id="PF00651">
    <property type="entry name" value="BTB"/>
    <property type="match status" value="1"/>
</dbReference>
<sequence>MRLSSSGLCWNCYNGGTSQKDWRRVNHQKLLRFFFFSPSINALLKAAPIIMASITSTPGGSTSRNKSNIFNNDKDFDIIIHFGEHKFHAHRIILRVMSPFFDRALTSQFAVAQNPVFELGDDDDAEAVWAMFRHMYNPEYTFGKDLNGENALDYHIDVYEIADKYDCPSLRQKAVQGFSNCMRTFLTDSEIRETVPIIRRICGSAASHPANSEIRVLMVKFLYYHSAELAGDIDFVEALARGDLLDAASAKDFLTTVLYANFCLRKAAHYSETKRKLTGSLADRSIRKMAIDLGGDENPFAD</sequence>
<name>A0A4S9SP06_AURPU</name>
<dbReference type="EMBL" id="QZBM01000547">
    <property type="protein sequence ID" value="THZ12797.1"/>
    <property type="molecule type" value="Genomic_DNA"/>
</dbReference>
<accession>A0A4S9SP06</accession>
<dbReference type="InterPro" id="IPR000210">
    <property type="entry name" value="BTB/POZ_dom"/>
</dbReference>
<protein>
    <recommendedName>
        <fullName evidence="1">BTB domain-containing protein</fullName>
    </recommendedName>
</protein>
<evidence type="ECO:0000313" key="3">
    <source>
        <dbReference type="Proteomes" id="UP000308005"/>
    </source>
</evidence>
<organism evidence="2 3">
    <name type="scientific">Aureobasidium pullulans</name>
    <name type="common">Black yeast</name>
    <name type="synonym">Pullularia pullulans</name>
    <dbReference type="NCBI Taxonomy" id="5580"/>
    <lineage>
        <taxon>Eukaryota</taxon>
        <taxon>Fungi</taxon>
        <taxon>Dikarya</taxon>
        <taxon>Ascomycota</taxon>
        <taxon>Pezizomycotina</taxon>
        <taxon>Dothideomycetes</taxon>
        <taxon>Dothideomycetidae</taxon>
        <taxon>Dothideales</taxon>
        <taxon>Saccotheciaceae</taxon>
        <taxon>Aureobasidium</taxon>
    </lineage>
</organism>